<name>A0A507EEN5_9FUNG</name>
<feature type="region of interest" description="Disordered" evidence="1">
    <location>
        <begin position="295"/>
        <end position="346"/>
    </location>
</feature>
<feature type="region of interest" description="Disordered" evidence="1">
    <location>
        <begin position="410"/>
        <end position="474"/>
    </location>
</feature>
<dbReference type="InterPro" id="IPR053061">
    <property type="entry name" value="AN1-type_zinc_finger"/>
</dbReference>
<feature type="domain" description="Ubiquitin-like" evidence="2">
    <location>
        <begin position="119"/>
        <end position="194"/>
    </location>
</feature>
<dbReference type="PANTHER" id="PTHR46728:SF1">
    <property type="entry name" value="AN1-TYPE ZINC FINGER PROTEIN 4"/>
    <property type="match status" value="1"/>
</dbReference>
<reference evidence="3 4" key="1">
    <citation type="journal article" date="2019" name="Sci. Rep.">
        <title>Comparative genomics of chytrid fungi reveal insights into the obligate biotrophic and pathogenic lifestyle of Synchytrium endobioticum.</title>
        <authorList>
            <person name="van de Vossenberg B.T.L.H."/>
            <person name="Warris S."/>
            <person name="Nguyen H.D.T."/>
            <person name="van Gent-Pelzer M.P.E."/>
            <person name="Joly D.L."/>
            <person name="van de Geest H.C."/>
            <person name="Bonants P.J.M."/>
            <person name="Smith D.S."/>
            <person name="Levesque C.A."/>
            <person name="van der Lee T.A.J."/>
        </authorList>
    </citation>
    <scope>NUCLEOTIDE SEQUENCE [LARGE SCALE GENOMIC DNA]</scope>
    <source>
        <strain evidence="3 4">CBS 809.83</strain>
    </source>
</reference>
<feature type="compositionally biased region" description="Low complexity" evidence="1">
    <location>
        <begin position="315"/>
        <end position="345"/>
    </location>
</feature>
<accession>A0A507EEN5</accession>
<dbReference type="SUPFAM" id="SSF54236">
    <property type="entry name" value="Ubiquitin-like"/>
    <property type="match status" value="1"/>
</dbReference>
<evidence type="ECO:0000256" key="1">
    <source>
        <dbReference type="SAM" id="MobiDB-lite"/>
    </source>
</evidence>
<feature type="compositionally biased region" description="Basic and acidic residues" evidence="1">
    <location>
        <begin position="62"/>
        <end position="75"/>
    </location>
</feature>
<keyword evidence="4" id="KW-1185">Reference proteome</keyword>
<feature type="compositionally biased region" description="Polar residues" evidence="1">
    <location>
        <begin position="425"/>
        <end position="441"/>
    </location>
</feature>
<feature type="compositionally biased region" description="Low complexity" evidence="1">
    <location>
        <begin position="38"/>
        <end position="48"/>
    </location>
</feature>
<dbReference type="SMART" id="SM00213">
    <property type="entry name" value="UBQ"/>
    <property type="match status" value="1"/>
</dbReference>
<dbReference type="STRING" id="109895.A0A507EEN5"/>
<evidence type="ECO:0000259" key="2">
    <source>
        <dbReference type="PROSITE" id="PS50053"/>
    </source>
</evidence>
<gene>
    <name evidence="3" type="ORF">PhCBS80983_g00944</name>
</gene>
<dbReference type="Proteomes" id="UP000318582">
    <property type="component" value="Unassembled WGS sequence"/>
</dbReference>
<dbReference type="AlphaFoldDB" id="A0A507EEN5"/>
<dbReference type="PANTHER" id="PTHR46728">
    <property type="entry name" value="AN1-TYPE ZINC FINGER PROTEIN 4"/>
    <property type="match status" value="1"/>
</dbReference>
<feature type="compositionally biased region" description="Polar residues" evidence="1">
    <location>
        <begin position="91"/>
        <end position="100"/>
    </location>
</feature>
<feature type="compositionally biased region" description="Low complexity" evidence="1">
    <location>
        <begin position="78"/>
        <end position="90"/>
    </location>
</feature>
<dbReference type="EMBL" id="QEAQ01000006">
    <property type="protein sequence ID" value="TPX61640.1"/>
    <property type="molecule type" value="Genomic_DNA"/>
</dbReference>
<feature type="compositionally biased region" description="Polar residues" evidence="1">
    <location>
        <begin position="1"/>
        <end position="14"/>
    </location>
</feature>
<feature type="compositionally biased region" description="Basic residues" evidence="1">
    <location>
        <begin position="451"/>
        <end position="465"/>
    </location>
</feature>
<dbReference type="Gene3D" id="3.10.20.90">
    <property type="entry name" value="Phosphatidylinositol 3-kinase Catalytic Subunit, Chain A, domain 1"/>
    <property type="match status" value="1"/>
</dbReference>
<dbReference type="InterPro" id="IPR029071">
    <property type="entry name" value="Ubiquitin-like_domsf"/>
</dbReference>
<dbReference type="PROSITE" id="PS50053">
    <property type="entry name" value="UBIQUITIN_2"/>
    <property type="match status" value="1"/>
</dbReference>
<comment type="caution">
    <text evidence="3">The sequence shown here is derived from an EMBL/GenBank/DDBJ whole genome shotgun (WGS) entry which is preliminary data.</text>
</comment>
<sequence>MKSAGISDSDSGSNAKLPLPGRSPGRTQPSKTLRSARRLTTSPRTTLLGKEGNVNMLIDAGGEGRKNKTPEDAKRPHTTSTATLSSTDTSRQPTPFSRNACTPAHRPRSRQIHGHPDFFTLDIGTLTGRFYIQVHAADEVGDVKRRIQESEGIPMESQILVWREKALADDSSPIGTFGIQDGSRLQLVLHMSTGPGPPMKMKQVIKDEDPVVLLLCKEDDDMYMLEFHMTDLKDKKPDRRRLLQLAELAGLEVFHDLSASTSNMIMNSLQNQEDEEQQADELSRQAYHFQECHQIHRPDSGDSGTSTNTFDSLDRSSSVGSVGSVDGRPMSPLSESSTRPSSGESAMQDLLRDVLGLKPAASYRTRAYPRTARRRIRPATAISVMRIPGGAGPMIIIPKTRPASAVQLAKRRSVMDDTPPATPPTGRTQGGTKPRPQSHNTMMPRASSARARTRSGHHRRDKRRAYSPSGCDDSLATLQLDQQEPSGEHVNEFTSIAAPGRVSRIITTAFQA</sequence>
<dbReference type="Pfam" id="PF00240">
    <property type="entry name" value="ubiquitin"/>
    <property type="match status" value="1"/>
</dbReference>
<organism evidence="3 4">
    <name type="scientific">Powellomyces hirtus</name>
    <dbReference type="NCBI Taxonomy" id="109895"/>
    <lineage>
        <taxon>Eukaryota</taxon>
        <taxon>Fungi</taxon>
        <taxon>Fungi incertae sedis</taxon>
        <taxon>Chytridiomycota</taxon>
        <taxon>Chytridiomycota incertae sedis</taxon>
        <taxon>Chytridiomycetes</taxon>
        <taxon>Spizellomycetales</taxon>
        <taxon>Powellomycetaceae</taxon>
        <taxon>Powellomyces</taxon>
    </lineage>
</organism>
<protein>
    <recommendedName>
        <fullName evidence="2">Ubiquitin-like domain-containing protein</fullName>
    </recommendedName>
</protein>
<feature type="region of interest" description="Disordered" evidence="1">
    <location>
        <begin position="1"/>
        <end position="116"/>
    </location>
</feature>
<dbReference type="InterPro" id="IPR000626">
    <property type="entry name" value="Ubiquitin-like_dom"/>
</dbReference>
<evidence type="ECO:0000313" key="4">
    <source>
        <dbReference type="Proteomes" id="UP000318582"/>
    </source>
</evidence>
<proteinExistence type="predicted"/>
<evidence type="ECO:0000313" key="3">
    <source>
        <dbReference type="EMBL" id="TPX61640.1"/>
    </source>
</evidence>